<evidence type="ECO:0000313" key="2">
    <source>
        <dbReference type="Proteomes" id="UP000805649"/>
    </source>
</evidence>
<dbReference type="Proteomes" id="UP000805649">
    <property type="component" value="Unassembled WGS sequence"/>
</dbReference>
<organism evidence="1 2">
    <name type="scientific">Colletotrichum truncatum</name>
    <name type="common">Anthracnose fungus</name>
    <name type="synonym">Colletotrichum capsici</name>
    <dbReference type="NCBI Taxonomy" id="5467"/>
    <lineage>
        <taxon>Eukaryota</taxon>
        <taxon>Fungi</taxon>
        <taxon>Dikarya</taxon>
        <taxon>Ascomycota</taxon>
        <taxon>Pezizomycotina</taxon>
        <taxon>Sordariomycetes</taxon>
        <taxon>Hypocreomycetidae</taxon>
        <taxon>Glomerellales</taxon>
        <taxon>Glomerellaceae</taxon>
        <taxon>Colletotrichum</taxon>
        <taxon>Colletotrichum truncatum species complex</taxon>
    </lineage>
</organism>
<dbReference type="EMBL" id="VUJX02000003">
    <property type="protein sequence ID" value="KAL0938912.1"/>
    <property type="molecule type" value="Genomic_DNA"/>
</dbReference>
<accession>A0ACC3Z497</accession>
<name>A0ACC3Z497_COLTU</name>
<protein>
    <submittedName>
        <fullName evidence="1">Uncharacterized protein</fullName>
    </submittedName>
</protein>
<evidence type="ECO:0000313" key="1">
    <source>
        <dbReference type="EMBL" id="KAL0938912.1"/>
    </source>
</evidence>
<comment type="caution">
    <text evidence="1">The sequence shown here is derived from an EMBL/GenBank/DDBJ whole genome shotgun (WGS) entry which is preliminary data.</text>
</comment>
<reference evidence="1 2" key="1">
    <citation type="journal article" date="2020" name="Phytopathology">
        <title>Genome Sequence Resources of Colletotrichum truncatum, C. plurivorum, C. musicola, and C. sojae: Four Species Pathogenic to Soybean (Glycine max).</title>
        <authorList>
            <person name="Rogerio F."/>
            <person name="Boufleur T.R."/>
            <person name="Ciampi-Guillardi M."/>
            <person name="Sukno S.A."/>
            <person name="Thon M.R."/>
            <person name="Massola Junior N.S."/>
            <person name="Baroncelli R."/>
        </authorList>
    </citation>
    <scope>NUCLEOTIDE SEQUENCE [LARGE SCALE GENOMIC DNA]</scope>
    <source>
        <strain evidence="1 2">CMES1059</strain>
    </source>
</reference>
<keyword evidence="2" id="KW-1185">Reference proteome</keyword>
<proteinExistence type="predicted"/>
<gene>
    <name evidence="1" type="ORF">CTRU02_205522</name>
</gene>
<sequence length="46" mass="5027">MSGAQVIAFLAWMDPAHHPWVAGVLHSAFSLHLNAALRTLFAFSHV</sequence>